<gene>
    <name evidence="2" type="ORF">ACFPC0_17900</name>
</gene>
<comment type="caution">
    <text evidence="2">The sequence shown here is derived from an EMBL/GenBank/DDBJ whole genome shotgun (WGS) entry which is preliminary data.</text>
</comment>
<sequence>MLADHHGAKVAQALALALAAALERAGWSVAELSRRSDVSRLTVANVLEGRVWPDLLTIASLEKALECDLWPGRGV</sequence>
<accession>A0ABV8TG89</accession>
<dbReference type="SUPFAM" id="SSF47413">
    <property type="entry name" value="lambda repressor-like DNA-binding domains"/>
    <property type="match status" value="1"/>
</dbReference>
<keyword evidence="3" id="KW-1185">Reference proteome</keyword>
<dbReference type="Gene3D" id="1.10.260.40">
    <property type="entry name" value="lambda repressor-like DNA-binding domains"/>
    <property type="match status" value="1"/>
</dbReference>
<organism evidence="2 3">
    <name type="scientific">Streptomyces andamanensis</name>
    <dbReference type="NCBI Taxonomy" id="1565035"/>
    <lineage>
        <taxon>Bacteria</taxon>
        <taxon>Bacillati</taxon>
        <taxon>Actinomycetota</taxon>
        <taxon>Actinomycetes</taxon>
        <taxon>Kitasatosporales</taxon>
        <taxon>Streptomycetaceae</taxon>
        <taxon>Streptomyces</taxon>
    </lineage>
</organism>
<dbReference type="PROSITE" id="PS50943">
    <property type="entry name" value="HTH_CROC1"/>
    <property type="match status" value="1"/>
</dbReference>
<dbReference type="CDD" id="cd00093">
    <property type="entry name" value="HTH_XRE"/>
    <property type="match status" value="1"/>
</dbReference>
<dbReference type="SMART" id="SM00530">
    <property type="entry name" value="HTH_XRE"/>
    <property type="match status" value="1"/>
</dbReference>
<dbReference type="Proteomes" id="UP001595824">
    <property type="component" value="Unassembled WGS sequence"/>
</dbReference>
<proteinExistence type="predicted"/>
<evidence type="ECO:0000259" key="1">
    <source>
        <dbReference type="PROSITE" id="PS50943"/>
    </source>
</evidence>
<evidence type="ECO:0000313" key="2">
    <source>
        <dbReference type="EMBL" id="MFC4329637.1"/>
    </source>
</evidence>
<reference evidence="3" key="1">
    <citation type="journal article" date="2019" name="Int. J. Syst. Evol. Microbiol.">
        <title>The Global Catalogue of Microorganisms (GCM) 10K type strain sequencing project: providing services to taxonomists for standard genome sequencing and annotation.</title>
        <authorList>
            <consortium name="The Broad Institute Genomics Platform"/>
            <consortium name="The Broad Institute Genome Sequencing Center for Infectious Disease"/>
            <person name="Wu L."/>
            <person name="Ma J."/>
        </authorList>
    </citation>
    <scope>NUCLEOTIDE SEQUENCE [LARGE SCALE GENOMIC DNA]</scope>
    <source>
        <strain evidence="3">PCU 347</strain>
    </source>
</reference>
<protein>
    <submittedName>
        <fullName evidence="2">Multiprotein-bridging factor 1 family protein</fullName>
    </submittedName>
</protein>
<name>A0ABV8TG89_9ACTN</name>
<dbReference type="InterPro" id="IPR001387">
    <property type="entry name" value="Cro/C1-type_HTH"/>
</dbReference>
<dbReference type="EMBL" id="JBHSDP010000015">
    <property type="protein sequence ID" value="MFC4329637.1"/>
    <property type="molecule type" value="Genomic_DNA"/>
</dbReference>
<dbReference type="Pfam" id="PF01381">
    <property type="entry name" value="HTH_3"/>
    <property type="match status" value="1"/>
</dbReference>
<dbReference type="RefSeq" id="WP_381740182.1">
    <property type="nucleotide sequence ID" value="NZ_JBHSDP010000015.1"/>
</dbReference>
<dbReference type="InterPro" id="IPR010982">
    <property type="entry name" value="Lambda_DNA-bd_dom_sf"/>
</dbReference>
<feature type="domain" description="HTH cro/C1-type" evidence="1">
    <location>
        <begin position="18"/>
        <end position="69"/>
    </location>
</feature>
<evidence type="ECO:0000313" key="3">
    <source>
        <dbReference type="Proteomes" id="UP001595824"/>
    </source>
</evidence>